<proteinExistence type="predicted"/>
<organism evidence="2">
    <name type="scientific">Bifidobacterium longum subsp. infantis CCUG 52486</name>
    <dbReference type="NCBI Taxonomy" id="537937"/>
    <lineage>
        <taxon>Bacteria</taxon>
        <taxon>Bacillati</taxon>
        <taxon>Actinomycetota</taxon>
        <taxon>Actinomycetes</taxon>
        <taxon>Bifidobacteriales</taxon>
        <taxon>Bifidobacteriaceae</taxon>
        <taxon>Bifidobacterium</taxon>
    </lineage>
</organism>
<sequence>MVASGSGSLRLSRPPLVMPSRSATCLTPRYSVVIAAPSVHEECGDAPDARGESEQSGLPWFSGEAERSRRQAAYDAACREYGACLHSGHEIGWNRRVPGNRSARNPLVICRA</sequence>
<dbReference type="Proteomes" id="UP000005084">
    <property type="component" value="Unassembled WGS sequence"/>
</dbReference>
<reference evidence="2" key="1">
    <citation type="submission" date="2008-08" db="EMBL/GenBank/DDBJ databases">
        <title>Annotation of Bifidobacterium longum subsp. infantis CCUG 52486.</title>
        <authorList>
            <consortium name="The Broad Institute Genome Sequencing Platform"/>
            <person name="Gougoulias C."/>
            <person name="Tuohy K.M."/>
            <person name="Gibson G.R."/>
            <person name="Ward D."/>
            <person name="Mehta T."/>
            <person name="Young S."/>
            <person name="Jaffe D."/>
            <person name="Gnerre S."/>
            <person name="Berlin A."/>
            <person name="Heiman D."/>
            <person name="Hepburn T."/>
            <person name="Shea T."/>
            <person name="Sykes S."/>
            <person name="Alvarado L."/>
            <person name="Kodira C."/>
            <person name="Borodovsky M."/>
            <person name="Lander E."/>
            <person name="Galagan J."/>
            <person name="Nusbaum C."/>
            <person name="Birren B."/>
        </authorList>
    </citation>
    <scope>NUCLEOTIDE SEQUENCE [LARGE SCALE GENOMIC DNA]</scope>
    <source>
        <strain evidence="2">CCUG 52486</strain>
    </source>
</reference>
<feature type="region of interest" description="Disordered" evidence="1">
    <location>
        <begin position="43"/>
        <end position="64"/>
    </location>
</feature>
<dbReference type="AlphaFoldDB" id="C5ECL9"/>
<name>C5ECL9_BIFLI</name>
<dbReference type="HOGENOM" id="CLU_2140999_0_0_11"/>
<gene>
    <name evidence="2" type="ORF">BLIG_01501</name>
</gene>
<evidence type="ECO:0000256" key="1">
    <source>
        <dbReference type="SAM" id="MobiDB-lite"/>
    </source>
</evidence>
<evidence type="ECO:0000313" key="2">
    <source>
        <dbReference type="EMBL" id="EEQ55763.1"/>
    </source>
</evidence>
<feature type="compositionally biased region" description="Basic and acidic residues" evidence="1">
    <location>
        <begin position="43"/>
        <end position="53"/>
    </location>
</feature>
<protein>
    <submittedName>
        <fullName evidence="2">Uncharacterized protein</fullName>
    </submittedName>
</protein>
<dbReference type="EMBL" id="DS990241">
    <property type="protein sequence ID" value="EEQ55763.1"/>
    <property type="molecule type" value="Genomic_DNA"/>
</dbReference>
<accession>C5ECL9</accession>